<gene>
    <name evidence="2" type="ORF">M409DRAFT_56802</name>
</gene>
<dbReference type="EMBL" id="ML993605">
    <property type="protein sequence ID" value="KAF2164082.1"/>
    <property type="molecule type" value="Genomic_DNA"/>
</dbReference>
<dbReference type="AlphaFoldDB" id="A0A6A6CDU0"/>
<protein>
    <submittedName>
        <fullName evidence="2">Uncharacterized protein</fullName>
    </submittedName>
</protein>
<feature type="region of interest" description="Disordered" evidence="1">
    <location>
        <begin position="164"/>
        <end position="205"/>
    </location>
</feature>
<proteinExistence type="predicted"/>
<accession>A0A6A6CDU0</accession>
<sequence>MYTNFRVMNLHCVPKDLSRFTVSATTSSSSSKNTPCYLTPLDVDPNSRATCTDLIYRSAATHTLHRGQSRHCNHWNLQRTCRVSSQNRHNLAKKKAPSNTSFRHGPHGRKPELPGERIEHHHLASAIIHELDWQPKPNETKSRAAPMDKEVEWVGWEAPALVEVDMSRPPAASTNGGNDHHDRLPQLARQPQAQGRVRIRPSSAN</sequence>
<dbReference type="GeneID" id="54566673"/>
<keyword evidence="3" id="KW-1185">Reference proteome</keyword>
<organism evidence="2 3">
    <name type="scientific">Zasmidium cellare ATCC 36951</name>
    <dbReference type="NCBI Taxonomy" id="1080233"/>
    <lineage>
        <taxon>Eukaryota</taxon>
        <taxon>Fungi</taxon>
        <taxon>Dikarya</taxon>
        <taxon>Ascomycota</taxon>
        <taxon>Pezizomycotina</taxon>
        <taxon>Dothideomycetes</taxon>
        <taxon>Dothideomycetidae</taxon>
        <taxon>Mycosphaerellales</taxon>
        <taxon>Mycosphaerellaceae</taxon>
        <taxon>Zasmidium</taxon>
    </lineage>
</organism>
<dbReference type="Proteomes" id="UP000799537">
    <property type="component" value="Unassembled WGS sequence"/>
</dbReference>
<dbReference type="RefSeq" id="XP_033664971.1">
    <property type="nucleotide sequence ID" value="XM_033813401.1"/>
</dbReference>
<evidence type="ECO:0000256" key="1">
    <source>
        <dbReference type="SAM" id="MobiDB-lite"/>
    </source>
</evidence>
<dbReference type="OrthoDB" id="4770059at2759"/>
<name>A0A6A6CDU0_ZASCE</name>
<evidence type="ECO:0000313" key="2">
    <source>
        <dbReference type="EMBL" id="KAF2164082.1"/>
    </source>
</evidence>
<evidence type="ECO:0000313" key="3">
    <source>
        <dbReference type="Proteomes" id="UP000799537"/>
    </source>
</evidence>
<reference evidence="2" key="1">
    <citation type="journal article" date="2020" name="Stud. Mycol.">
        <title>101 Dothideomycetes genomes: a test case for predicting lifestyles and emergence of pathogens.</title>
        <authorList>
            <person name="Haridas S."/>
            <person name="Albert R."/>
            <person name="Binder M."/>
            <person name="Bloem J."/>
            <person name="Labutti K."/>
            <person name="Salamov A."/>
            <person name="Andreopoulos B."/>
            <person name="Baker S."/>
            <person name="Barry K."/>
            <person name="Bills G."/>
            <person name="Bluhm B."/>
            <person name="Cannon C."/>
            <person name="Castanera R."/>
            <person name="Culley D."/>
            <person name="Daum C."/>
            <person name="Ezra D."/>
            <person name="Gonzalez J."/>
            <person name="Henrissat B."/>
            <person name="Kuo A."/>
            <person name="Liang C."/>
            <person name="Lipzen A."/>
            <person name="Lutzoni F."/>
            <person name="Magnuson J."/>
            <person name="Mondo S."/>
            <person name="Nolan M."/>
            <person name="Ohm R."/>
            <person name="Pangilinan J."/>
            <person name="Park H.-J."/>
            <person name="Ramirez L."/>
            <person name="Alfaro M."/>
            <person name="Sun H."/>
            <person name="Tritt A."/>
            <person name="Yoshinaga Y."/>
            <person name="Zwiers L.-H."/>
            <person name="Turgeon B."/>
            <person name="Goodwin S."/>
            <person name="Spatafora J."/>
            <person name="Crous P."/>
            <person name="Grigoriev I."/>
        </authorList>
    </citation>
    <scope>NUCLEOTIDE SEQUENCE</scope>
    <source>
        <strain evidence="2">ATCC 36951</strain>
    </source>
</reference>
<feature type="region of interest" description="Disordered" evidence="1">
    <location>
        <begin position="86"/>
        <end position="114"/>
    </location>
</feature>